<feature type="transmembrane region" description="Helical" evidence="5">
    <location>
        <begin position="233"/>
        <end position="251"/>
    </location>
</feature>
<feature type="transmembrane region" description="Helical" evidence="5">
    <location>
        <begin position="257"/>
        <end position="277"/>
    </location>
</feature>
<evidence type="ECO:0000313" key="8">
    <source>
        <dbReference type="Proteomes" id="UP000322025"/>
    </source>
</evidence>
<dbReference type="PANTHER" id="PTHR30204:SF94">
    <property type="entry name" value="HEAVY METAL-DEPENDENT TRANSCRIPTIONAL REGULATOR HI_0293-RELATED"/>
    <property type="match status" value="1"/>
</dbReference>
<keyword evidence="5" id="KW-0812">Transmembrane</keyword>
<dbReference type="InterPro" id="IPR000551">
    <property type="entry name" value="MerR-type_HTH_dom"/>
</dbReference>
<dbReference type="PRINTS" id="PR00040">
    <property type="entry name" value="HTHMERR"/>
</dbReference>
<keyword evidence="4" id="KW-0175">Coiled coil</keyword>
<gene>
    <name evidence="7" type="ORF">FNY66_11820</name>
</gene>
<dbReference type="GO" id="GO:0003700">
    <property type="term" value="F:DNA-binding transcription factor activity"/>
    <property type="evidence" value="ECO:0007669"/>
    <property type="project" value="InterPro"/>
</dbReference>
<protein>
    <submittedName>
        <fullName evidence="7">MerR family transcriptional regulator</fullName>
    </submittedName>
</protein>
<evidence type="ECO:0000256" key="3">
    <source>
        <dbReference type="ARBA" id="ARBA00023163"/>
    </source>
</evidence>
<keyword evidence="2" id="KW-0238">DNA-binding</keyword>
<dbReference type="SMART" id="SM00422">
    <property type="entry name" value="HTH_MERR"/>
    <property type="match status" value="1"/>
</dbReference>
<reference evidence="7" key="1">
    <citation type="submission" date="2019-07" db="EMBL/GenBank/DDBJ databases">
        <authorList>
            <person name="Wongkuna S."/>
            <person name="Scaria J."/>
        </authorList>
    </citation>
    <scope>NUCLEOTIDE SEQUENCE [LARGE SCALE GENOMIC DNA]</scope>
    <source>
        <strain evidence="7">SW178</strain>
    </source>
</reference>
<dbReference type="Pfam" id="PF13411">
    <property type="entry name" value="MerR_1"/>
    <property type="match status" value="1"/>
</dbReference>
<keyword evidence="5" id="KW-1133">Transmembrane helix</keyword>
<dbReference type="AlphaFoldDB" id="A0A5M9I0Q2"/>
<feature type="domain" description="HTH merR-type" evidence="6">
    <location>
        <begin position="1"/>
        <end position="69"/>
    </location>
</feature>
<evidence type="ECO:0000313" key="7">
    <source>
        <dbReference type="EMBL" id="KAA8500765.1"/>
    </source>
</evidence>
<sequence>MGIREAEEATGISRQNIRFYEKQGLLHPARNKRNSYREYSDEDILRLKQIRLFRKLGMPLDEIRRLLEGDVDLMQALEEQERRLAVEAEHLKASRQFIKKIHDTSLEEMDVDRCLQSMEEEEKRGAVFGKFAEDYKKTALAETKRSFGFHPDTMCGKPEEFTLELCKYANENDLNLVITKEGMNPEFTIDGIEYTAYRFSGRYGITIGCEMKHPEDYIPADMSEDRYNRVRRIYRIVNVCFFLLIIVGGVYSWKGNAGALIIPLLAFAVYIGILIRWHQKNR</sequence>
<evidence type="ECO:0000259" key="6">
    <source>
        <dbReference type="PROSITE" id="PS50937"/>
    </source>
</evidence>
<keyword evidence="3" id="KW-0804">Transcription</keyword>
<dbReference type="CDD" id="cd00592">
    <property type="entry name" value="HTH_MerR-like"/>
    <property type="match status" value="1"/>
</dbReference>
<dbReference type="PROSITE" id="PS50937">
    <property type="entry name" value="HTH_MERR_2"/>
    <property type="match status" value="1"/>
</dbReference>
<keyword evidence="1" id="KW-0805">Transcription regulation</keyword>
<dbReference type="SUPFAM" id="SSF46955">
    <property type="entry name" value="Putative DNA-binding domain"/>
    <property type="match status" value="1"/>
</dbReference>
<feature type="coiled-coil region" evidence="4">
    <location>
        <begin position="60"/>
        <end position="94"/>
    </location>
</feature>
<evidence type="ECO:0000256" key="1">
    <source>
        <dbReference type="ARBA" id="ARBA00023015"/>
    </source>
</evidence>
<comment type="caution">
    <text evidence="7">The sequence shown here is derived from an EMBL/GenBank/DDBJ whole genome shotgun (WGS) entry which is preliminary data.</text>
</comment>
<dbReference type="Proteomes" id="UP000322025">
    <property type="component" value="Unassembled WGS sequence"/>
</dbReference>
<evidence type="ECO:0000256" key="4">
    <source>
        <dbReference type="SAM" id="Coils"/>
    </source>
</evidence>
<name>A0A5M9I0Q2_9FIRM</name>
<proteinExistence type="predicted"/>
<evidence type="ECO:0000256" key="5">
    <source>
        <dbReference type="SAM" id="Phobius"/>
    </source>
</evidence>
<evidence type="ECO:0000256" key="2">
    <source>
        <dbReference type="ARBA" id="ARBA00023125"/>
    </source>
</evidence>
<dbReference type="EMBL" id="VMSO01000017">
    <property type="protein sequence ID" value="KAA8500765.1"/>
    <property type="molecule type" value="Genomic_DNA"/>
</dbReference>
<dbReference type="GO" id="GO:0003677">
    <property type="term" value="F:DNA binding"/>
    <property type="evidence" value="ECO:0007669"/>
    <property type="project" value="UniProtKB-KW"/>
</dbReference>
<dbReference type="Gene3D" id="1.10.1660.10">
    <property type="match status" value="1"/>
</dbReference>
<dbReference type="PANTHER" id="PTHR30204">
    <property type="entry name" value="REDOX-CYCLING DRUG-SENSING TRANSCRIPTIONAL ACTIVATOR SOXR"/>
    <property type="match status" value="1"/>
</dbReference>
<keyword evidence="5" id="KW-0472">Membrane</keyword>
<accession>A0A5M9I0Q2</accession>
<dbReference type="OrthoDB" id="6160at2"/>
<dbReference type="RefSeq" id="WP_150311279.1">
    <property type="nucleotide sequence ID" value="NZ_VMSO01000017.1"/>
</dbReference>
<dbReference type="InterPro" id="IPR009061">
    <property type="entry name" value="DNA-bd_dom_put_sf"/>
</dbReference>
<organism evidence="7 8">
    <name type="scientific">Mediterraneibacter catenae</name>
    <dbReference type="NCBI Taxonomy" id="2594882"/>
    <lineage>
        <taxon>Bacteria</taxon>
        <taxon>Bacillati</taxon>
        <taxon>Bacillota</taxon>
        <taxon>Clostridia</taxon>
        <taxon>Lachnospirales</taxon>
        <taxon>Lachnospiraceae</taxon>
        <taxon>Mediterraneibacter</taxon>
    </lineage>
</organism>
<keyword evidence="8" id="KW-1185">Reference proteome</keyword>
<dbReference type="InterPro" id="IPR047057">
    <property type="entry name" value="MerR_fam"/>
</dbReference>